<keyword evidence="2" id="KW-1185">Reference proteome</keyword>
<evidence type="ECO:0000313" key="2">
    <source>
        <dbReference type="Proteomes" id="UP001567538"/>
    </source>
</evidence>
<dbReference type="EMBL" id="JBEAFC010000008">
    <property type="protein sequence ID" value="KAL1545142.1"/>
    <property type="molecule type" value="Genomic_DNA"/>
</dbReference>
<proteinExistence type="predicted"/>
<name>A0ABD1GLY9_SALDI</name>
<sequence>MGSAVGATGFTSHFHEASSKTIWPTREQIFRQFFALCCFAEENDVAMEDNSWWHGRNIDSLKALCPFSLPRDYVLVKLQKTGLPVL</sequence>
<organism evidence="1 2">
    <name type="scientific">Salvia divinorum</name>
    <name type="common">Maria pastora</name>
    <name type="synonym">Diviner's sage</name>
    <dbReference type="NCBI Taxonomy" id="28513"/>
    <lineage>
        <taxon>Eukaryota</taxon>
        <taxon>Viridiplantae</taxon>
        <taxon>Streptophyta</taxon>
        <taxon>Embryophyta</taxon>
        <taxon>Tracheophyta</taxon>
        <taxon>Spermatophyta</taxon>
        <taxon>Magnoliopsida</taxon>
        <taxon>eudicotyledons</taxon>
        <taxon>Gunneridae</taxon>
        <taxon>Pentapetalae</taxon>
        <taxon>asterids</taxon>
        <taxon>lamiids</taxon>
        <taxon>Lamiales</taxon>
        <taxon>Lamiaceae</taxon>
        <taxon>Nepetoideae</taxon>
        <taxon>Mentheae</taxon>
        <taxon>Salviinae</taxon>
        <taxon>Salvia</taxon>
        <taxon>Salvia subgen. Calosphace</taxon>
    </lineage>
</organism>
<gene>
    <name evidence="1" type="ORF">AAHA92_21898</name>
</gene>
<protein>
    <submittedName>
        <fullName evidence="1">Uncharacterized protein</fullName>
    </submittedName>
</protein>
<accession>A0ABD1GLY9</accession>
<dbReference type="AlphaFoldDB" id="A0ABD1GLY9"/>
<evidence type="ECO:0000313" key="1">
    <source>
        <dbReference type="EMBL" id="KAL1545142.1"/>
    </source>
</evidence>
<comment type="caution">
    <text evidence="1">The sequence shown here is derived from an EMBL/GenBank/DDBJ whole genome shotgun (WGS) entry which is preliminary data.</text>
</comment>
<reference evidence="1 2" key="1">
    <citation type="submission" date="2024-06" db="EMBL/GenBank/DDBJ databases">
        <title>A chromosome level genome sequence of Diviner's sage (Salvia divinorum).</title>
        <authorList>
            <person name="Ford S.A."/>
            <person name="Ro D.-K."/>
            <person name="Ness R.W."/>
            <person name="Phillips M.A."/>
        </authorList>
    </citation>
    <scope>NUCLEOTIDE SEQUENCE [LARGE SCALE GENOMIC DNA]</scope>
    <source>
        <strain evidence="1">SAF-2024a</strain>
        <tissue evidence="1">Leaf</tissue>
    </source>
</reference>
<dbReference type="Proteomes" id="UP001567538">
    <property type="component" value="Unassembled WGS sequence"/>
</dbReference>